<dbReference type="AlphaFoldDB" id="A0A6C0CX43"/>
<dbReference type="EMBL" id="MN739494">
    <property type="protein sequence ID" value="QHT08334.1"/>
    <property type="molecule type" value="Genomic_DNA"/>
</dbReference>
<accession>A0A6C0CX43</accession>
<sequence>MNSENKYLLLIQQMPEDIIRHIKQFVPLSCLVWLDKKTYLKNHHIIYKLISENKYESYVRDMIRKDNQLVISCLMRENFKRWTNYKKYLYKNIIYTNFNYFLLDFCRENNSTNCSNIISEYLKDSRLSKNQHKKNVVRNIKWTN</sequence>
<evidence type="ECO:0000313" key="1">
    <source>
        <dbReference type="EMBL" id="QHT08334.1"/>
    </source>
</evidence>
<protein>
    <submittedName>
        <fullName evidence="1">Uncharacterized protein</fullName>
    </submittedName>
</protein>
<name>A0A6C0CX43_9ZZZZ</name>
<organism evidence="1">
    <name type="scientific">viral metagenome</name>
    <dbReference type="NCBI Taxonomy" id="1070528"/>
    <lineage>
        <taxon>unclassified sequences</taxon>
        <taxon>metagenomes</taxon>
        <taxon>organismal metagenomes</taxon>
    </lineage>
</organism>
<reference evidence="1" key="1">
    <citation type="journal article" date="2020" name="Nature">
        <title>Giant virus diversity and host interactions through global metagenomics.</title>
        <authorList>
            <person name="Schulz F."/>
            <person name="Roux S."/>
            <person name="Paez-Espino D."/>
            <person name="Jungbluth S."/>
            <person name="Walsh D.A."/>
            <person name="Denef V.J."/>
            <person name="McMahon K.D."/>
            <person name="Konstantinidis K.T."/>
            <person name="Eloe-Fadrosh E.A."/>
            <person name="Kyrpides N.C."/>
            <person name="Woyke T."/>
        </authorList>
    </citation>
    <scope>NUCLEOTIDE SEQUENCE</scope>
    <source>
        <strain evidence="1">GVMAG-M-3300022752-66</strain>
    </source>
</reference>
<proteinExistence type="predicted"/>